<evidence type="ECO:0000313" key="1">
    <source>
        <dbReference type="EMBL" id="CAG84423.1"/>
    </source>
</evidence>
<sequence>MVRYILMVNSKQIEWNLEQLLVPVTCGNDCEIFHVPKWKQATIEKELFCGSNVRDCLGSQSIATKIFAIFRALQMAQHILYVK</sequence>
<keyword evidence="2" id="KW-1185">Reference proteome</keyword>
<protein>
    <submittedName>
        <fullName evidence="1">DEHA2A02948p</fullName>
    </submittedName>
</protein>
<organism evidence="1 2">
    <name type="scientific">Debaryomyces hansenii (strain ATCC 36239 / CBS 767 / BCRC 21394 / JCM 1990 / NBRC 0083 / IGC 2968)</name>
    <name type="common">Yeast</name>
    <name type="synonym">Torulaspora hansenii</name>
    <dbReference type="NCBI Taxonomy" id="284592"/>
    <lineage>
        <taxon>Eukaryota</taxon>
        <taxon>Fungi</taxon>
        <taxon>Dikarya</taxon>
        <taxon>Ascomycota</taxon>
        <taxon>Saccharomycotina</taxon>
        <taxon>Pichiomycetes</taxon>
        <taxon>Debaryomycetaceae</taxon>
        <taxon>Debaryomyces</taxon>
    </lineage>
</organism>
<name>Q6BZ98_DEBHA</name>
<dbReference type="AlphaFoldDB" id="Q6BZ98"/>
<dbReference type="VEuPathDB" id="FungiDB:DEHA2A02948g"/>
<dbReference type="GeneID" id="2899708"/>
<accession>Q6BZ98</accession>
<dbReference type="HOGENOM" id="CLU_2542539_0_0_1"/>
<dbReference type="InParanoid" id="Q6BZ98"/>
<dbReference type="RefSeq" id="XP_456471.1">
    <property type="nucleotide sequence ID" value="XM_456471.1"/>
</dbReference>
<dbReference type="KEGG" id="dha:DEHA2A02948g"/>
<gene>
    <name evidence="1" type="ordered locus">DEHA2A02948g</name>
</gene>
<dbReference type="Proteomes" id="UP000000599">
    <property type="component" value="Chromosome A"/>
</dbReference>
<reference evidence="1 2" key="1">
    <citation type="journal article" date="2004" name="Nature">
        <title>Genome evolution in yeasts.</title>
        <authorList>
            <consortium name="Genolevures"/>
            <person name="Dujon B."/>
            <person name="Sherman D."/>
            <person name="Fischer G."/>
            <person name="Durrens P."/>
            <person name="Casaregola S."/>
            <person name="Lafontaine I."/>
            <person name="de Montigny J."/>
            <person name="Marck C."/>
            <person name="Neuveglise C."/>
            <person name="Talla E."/>
            <person name="Goffard N."/>
            <person name="Frangeul L."/>
            <person name="Aigle M."/>
            <person name="Anthouard V."/>
            <person name="Babour A."/>
            <person name="Barbe V."/>
            <person name="Barnay S."/>
            <person name="Blanchin S."/>
            <person name="Beckerich J.M."/>
            <person name="Beyne E."/>
            <person name="Bleykasten C."/>
            <person name="Boisrame A."/>
            <person name="Boyer J."/>
            <person name="Cattolico L."/>
            <person name="Confanioleri F."/>
            <person name="de Daruvar A."/>
            <person name="Despons L."/>
            <person name="Fabre E."/>
            <person name="Fairhead C."/>
            <person name="Ferry-Dumazet H."/>
            <person name="Groppi A."/>
            <person name="Hantraye F."/>
            <person name="Hennequin C."/>
            <person name="Jauniaux N."/>
            <person name="Joyet P."/>
            <person name="Kachouri R."/>
            <person name="Kerrest A."/>
            <person name="Koszul R."/>
            <person name="Lemaire M."/>
            <person name="Lesur I."/>
            <person name="Ma L."/>
            <person name="Muller H."/>
            <person name="Nicaud J.M."/>
            <person name="Nikolski M."/>
            <person name="Oztas S."/>
            <person name="Ozier-Kalogeropoulos O."/>
            <person name="Pellenz S."/>
            <person name="Potier S."/>
            <person name="Richard G.F."/>
            <person name="Straub M.L."/>
            <person name="Suleau A."/>
            <person name="Swennene D."/>
            <person name="Tekaia F."/>
            <person name="Wesolowski-Louvel M."/>
            <person name="Westhof E."/>
            <person name="Wirth B."/>
            <person name="Zeniou-Meyer M."/>
            <person name="Zivanovic I."/>
            <person name="Bolotin-Fukuhara M."/>
            <person name="Thierry A."/>
            <person name="Bouchier C."/>
            <person name="Caudron B."/>
            <person name="Scarpelli C."/>
            <person name="Gaillardin C."/>
            <person name="Weissenbach J."/>
            <person name="Wincker P."/>
            <person name="Souciet J.L."/>
        </authorList>
    </citation>
    <scope>NUCLEOTIDE SEQUENCE [LARGE SCALE GENOMIC DNA]</scope>
    <source>
        <strain evidence="2">ATCC 36239 / CBS 767 / BCRC 21394 / JCM 1990 / NBRC 0083 / IGC 2968</strain>
    </source>
</reference>
<proteinExistence type="predicted"/>
<dbReference type="EMBL" id="CR382133">
    <property type="protein sequence ID" value="CAG84423.1"/>
    <property type="molecule type" value="Genomic_DNA"/>
</dbReference>
<evidence type="ECO:0000313" key="2">
    <source>
        <dbReference type="Proteomes" id="UP000000599"/>
    </source>
</evidence>